<proteinExistence type="predicted"/>
<dbReference type="AlphaFoldDB" id="A0A0M4T8E8"/>
<dbReference type="STRING" id="45610.AOC03_08785"/>
<dbReference type="KEGG" id="pur:AOC03_08785"/>
<dbReference type="RefSeq" id="WP_062535182.1">
    <property type="nucleotide sequence ID" value="NZ_CP012678.1"/>
</dbReference>
<organism evidence="1 2">
    <name type="scientific">Psychrobacter urativorans</name>
    <dbReference type="NCBI Taxonomy" id="45610"/>
    <lineage>
        <taxon>Bacteria</taxon>
        <taxon>Pseudomonadati</taxon>
        <taxon>Pseudomonadota</taxon>
        <taxon>Gammaproteobacteria</taxon>
        <taxon>Moraxellales</taxon>
        <taxon>Moraxellaceae</taxon>
        <taxon>Psychrobacter</taxon>
    </lineage>
</organism>
<keyword evidence="2" id="KW-1185">Reference proteome</keyword>
<name>A0A0M4T8E8_9GAMM</name>
<reference evidence="1 2" key="1">
    <citation type="submission" date="2015-09" db="EMBL/GenBank/DDBJ databases">
        <title>Complete genome of Psychrobacter urativorans R10.10B.</title>
        <authorList>
            <person name="See-Too W.S."/>
            <person name="Chan K.G."/>
        </authorList>
    </citation>
    <scope>NUCLEOTIDE SEQUENCE [LARGE SCALE GENOMIC DNA]</scope>
    <source>
        <strain evidence="1 2">R10.10B</strain>
    </source>
</reference>
<dbReference type="Pfam" id="PF13148">
    <property type="entry name" value="DUF3987"/>
    <property type="match status" value="1"/>
</dbReference>
<accession>A0A0M4T8E8</accession>
<sequence>MTPKTQTNTHEKARGDDTGGLTFAEYIADFDNATVEQRAPDASLGQLDSLHDDLELPTNHINNTRYLHADISSHSGNSKGDNALGTKGGYGLIMLNNKAEPVNIAAHMPNAENTHFIADTTQASAYTIGSMSHDSDWWLVTTLSDAVTLYTVLAIDDPNVTVLACLNHSLFDKTLRHFAEIKTIKITDTAEYRNAIEKRLSGVNAVCYFTVDTMINRLNDGELMSNVIANAQTIDLAALAWSTLGDISDPDSKDTPYPVEAWGNEGTILRDALTALTYFSQVTPAMAGQCILGALSTIIQQYVNAPYALGNKFMPVSLFLLTEGESGSGKSRTVDFSHKALIEYQSEKRKTDRQASDEWKAAKASTPKADLELWLLENPPPKKTIIFAKSGTIQGFLDNMLMGNTNNVAWSTAEAALFLSGHSMTNENASSNMAQLCDIWSGGSFDRLLSPRYNTIDETGCEEVRFTLDLQGQPPIIEPALNNEIMNGQGILPRFLFAFPDNMNGKLVYNTPERMDAQPDRDQRLIAYHQRCNDLLKPSPANEPFDEQGKPKRFNMPFENRQARQALADYQTYKESQLCKGGKLEKYAGYTKRLHENTSRIATIMAFFDGRRFISASDINRASKLADYSISERIRYTDKPQVGDNDAQKLLNWLIKYCHKTSAKQLAYSTVQSKVIPKALRFKSTFDLLIEVLESENYIKVKVSGRARTIQLRPELLVAK</sequence>
<gene>
    <name evidence="1" type="ORF">AOC03_08785</name>
</gene>
<dbReference type="EMBL" id="CP012678">
    <property type="protein sequence ID" value="ALF60121.1"/>
    <property type="molecule type" value="Genomic_DNA"/>
</dbReference>
<dbReference type="OrthoDB" id="9067983at2"/>
<dbReference type="InterPro" id="IPR025048">
    <property type="entry name" value="DUF3987"/>
</dbReference>
<dbReference type="Proteomes" id="UP000059847">
    <property type="component" value="Chromosome"/>
</dbReference>
<evidence type="ECO:0000313" key="2">
    <source>
        <dbReference type="Proteomes" id="UP000059847"/>
    </source>
</evidence>
<evidence type="ECO:0000313" key="1">
    <source>
        <dbReference type="EMBL" id="ALF60121.1"/>
    </source>
</evidence>
<evidence type="ECO:0008006" key="3">
    <source>
        <dbReference type="Google" id="ProtNLM"/>
    </source>
</evidence>
<protein>
    <recommendedName>
        <fullName evidence="3">DUF3987 domain-containing protein</fullName>
    </recommendedName>
</protein>